<evidence type="ECO:0000313" key="2">
    <source>
        <dbReference type="Proteomes" id="UP000275846"/>
    </source>
</evidence>
<evidence type="ECO:0000313" key="3">
    <source>
        <dbReference type="WBParaSite" id="SSLN_0000974701-mRNA-1"/>
    </source>
</evidence>
<dbReference type="Proteomes" id="UP000275846">
    <property type="component" value="Unassembled WGS sequence"/>
</dbReference>
<dbReference type="EMBL" id="UYSU01035211">
    <property type="protein sequence ID" value="VDL95772.1"/>
    <property type="molecule type" value="Genomic_DNA"/>
</dbReference>
<proteinExistence type="predicted"/>
<protein>
    <submittedName>
        <fullName evidence="3">Endo/exonuclease/phosphatase domain-containing protein</fullName>
    </submittedName>
</protein>
<dbReference type="Gene3D" id="3.60.10.10">
    <property type="entry name" value="Endonuclease/exonuclease/phosphatase"/>
    <property type="match status" value="1"/>
</dbReference>
<evidence type="ECO:0000313" key="1">
    <source>
        <dbReference type="EMBL" id="VDL95772.1"/>
    </source>
</evidence>
<keyword evidence="2" id="KW-1185">Reference proteome</keyword>
<dbReference type="SUPFAM" id="SSF56219">
    <property type="entry name" value="DNase I-like"/>
    <property type="match status" value="1"/>
</dbReference>
<dbReference type="InterPro" id="IPR036691">
    <property type="entry name" value="Endo/exonu/phosph_ase_sf"/>
</dbReference>
<name>A0A183SYT9_SCHSO</name>
<sequence length="216" mass="23474">MSLPIHGLRARFGGAPRRGSGRTNHLHSVMRPGSCGECSCGRLQLVPNSHLWLIEVGFFSAATPRATVTTGGLNQVGDGYTFFWGGRPKAERRDASVAFAIRNDIVGRLSVLPRGNNDRLMCLYLPLRGDKFVIIINAKAPPMTSSEAAKNKFYEDLHALLTTLPKADRLIALGDFNARVGTDHASGRECWVTTVSVAVTITASFFCEPVRKTVSC</sequence>
<gene>
    <name evidence="1" type="ORF">SSLN_LOCUS9387</name>
</gene>
<dbReference type="OrthoDB" id="10030815at2759"/>
<dbReference type="WBParaSite" id="SSLN_0000974701-mRNA-1">
    <property type="protein sequence ID" value="SSLN_0000974701-mRNA-1"/>
    <property type="gene ID" value="SSLN_0000974701"/>
</dbReference>
<dbReference type="AlphaFoldDB" id="A0A183SYT9"/>
<accession>A0A183SYT9</accession>
<reference evidence="3" key="1">
    <citation type="submission" date="2016-06" db="UniProtKB">
        <authorList>
            <consortium name="WormBaseParasite"/>
        </authorList>
    </citation>
    <scope>IDENTIFICATION</scope>
</reference>
<organism evidence="3">
    <name type="scientific">Schistocephalus solidus</name>
    <name type="common">Tapeworm</name>
    <dbReference type="NCBI Taxonomy" id="70667"/>
    <lineage>
        <taxon>Eukaryota</taxon>
        <taxon>Metazoa</taxon>
        <taxon>Spiralia</taxon>
        <taxon>Lophotrochozoa</taxon>
        <taxon>Platyhelminthes</taxon>
        <taxon>Cestoda</taxon>
        <taxon>Eucestoda</taxon>
        <taxon>Diphyllobothriidea</taxon>
        <taxon>Diphyllobothriidae</taxon>
        <taxon>Schistocephalus</taxon>
    </lineage>
</organism>
<reference evidence="1 2" key="2">
    <citation type="submission" date="2018-11" db="EMBL/GenBank/DDBJ databases">
        <authorList>
            <consortium name="Pathogen Informatics"/>
        </authorList>
    </citation>
    <scope>NUCLEOTIDE SEQUENCE [LARGE SCALE GENOMIC DNA]</scope>
    <source>
        <strain evidence="1 2">NST_G2</strain>
    </source>
</reference>